<reference evidence="2 3" key="1">
    <citation type="submission" date="2019-02" db="EMBL/GenBank/DDBJ databases">
        <title>Genome sequencing of the rare red list fungi Hericium alpestre (H. flagellum).</title>
        <authorList>
            <person name="Buettner E."/>
            <person name="Kellner H."/>
        </authorList>
    </citation>
    <scope>NUCLEOTIDE SEQUENCE [LARGE SCALE GENOMIC DNA]</scope>
    <source>
        <strain evidence="2 3">DSM 108284</strain>
    </source>
</reference>
<dbReference type="OrthoDB" id="2123952at2759"/>
<proteinExistence type="predicted"/>
<organism evidence="2 3">
    <name type="scientific">Hericium alpestre</name>
    <dbReference type="NCBI Taxonomy" id="135208"/>
    <lineage>
        <taxon>Eukaryota</taxon>
        <taxon>Fungi</taxon>
        <taxon>Dikarya</taxon>
        <taxon>Basidiomycota</taxon>
        <taxon>Agaricomycotina</taxon>
        <taxon>Agaricomycetes</taxon>
        <taxon>Russulales</taxon>
        <taxon>Hericiaceae</taxon>
        <taxon>Hericium</taxon>
    </lineage>
</organism>
<dbReference type="Proteomes" id="UP000298061">
    <property type="component" value="Unassembled WGS sequence"/>
</dbReference>
<name>A0A4Z0A945_9AGAM</name>
<gene>
    <name evidence="2" type="ORF">EWM64_g952</name>
</gene>
<comment type="caution">
    <text evidence="2">The sequence shown here is derived from an EMBL/GenBank/DDBJ whole genome shotgun (WGS) entry which is preliminary data.</text>
</comment>
<feature type="compositionally biased region" description="Polar residues" evidence="1">
    <location>
        <begin position="177"/>
        <end position="189"/>
    </location>
</feature>
<evidence type="ECO:0000313" key="2">
    <source>
        <dbReference type="EMBL" id="TFY83060.1"/>
    </source>
</evidence>
<protein>
    <submittedName>
        <fullName evidence="2">Uncharacterized protein</fullName>
    </submittedName>
</protein>
<sequence>MSLLTDKVETRYPAVVALEPATSAAERRPESLVHLQVPAIKEVPRKGGYIHAIERRLQQVEALMGTIIGSTDPRAQGLLRDLSQDALAKQIIHKVDHGPFGPKGRVSHPFGSTKEDFLASIVRSAEDPRTDAPGSRRSRRGRESQQDDLVMTSPNNAWQSRLQDLLLKSPSAAALNSPSRSAVATSLGTPSEEENFELSLPHTPSRQISSLGLDIAWHSSVSPSPKPRVATKLLNPSPVMHTNTLKVPHGQVLPQALAGVSYGGMGVSPSDTYGPYHWQGEQMSMGGMEFGFPTDGLASFAAGQAEWSTSGSDADALHMDFVNGL</sequence>
<evidence type="ECO:0000313" key="3">
    <source>
        <dbReference type="Proteomes" id="UP000298061"/>
    </source>
</evidence>
<feature type="region of interest" description="Disordered" evidence="1">
    <location>
        <begin position="124"/>
        <end position="155"/>
    </location>
</feature>
<dbReference type="STRING" id="135208.A0A4Z0A945"/>
<feature type="region of interest" description="Disordered" evidence="1">
    <location>
        <begin position="177"/>
        <end position="204"/>
    </location>
</feature>
<dbReference type="AlphaFoldDB" id="A0A4Z0A945"/>
<dbReference type="EMBL" id="SFCI01000056">
    <property type="protein sequence ID" value="TFY83060.1"/>
    <property type="molecule type" value="Genomic_DNA"/>
</dbReference>
<keyword evidence="3" id="KW-1185">Reference proteome</keyword>
<accession>A0A4Z0A945</accession>
<evidence type="ECO:0000256" key="1">
    <source>
        <dbReference type="SAM" id="MobiDB-lite"/>
    </source>
</evidence>